<dbReference type="NCBIfam" id="NF041110">
    <property type="entry name" value="HPE1_fam_CxxC"/>
    <property type="match status" value="1"/>
</dbReference>
<gene>
    <name evidence="2" type="ORF">H4W29_001048</name>
</gene>
<dbReference type="EMBL" id="JADBEC010000001">
    <property type="protein sequence ID" value="MBE1503867.1"/>
    <property type="molecule type" value="Genomic_DNA"/>
</dbReference>
<proteinExistence type="predicted"/>
<accession>A0ABR9IL15</accession>
<sequence>MRRIFLSAVFLLAAGSAMAGSIEVVGPSKPKEAGSIITETCGHCPPLRTEASRKDYTVPELRPGAFQQAEVRDVDGEKKIYRTENWMGGSPVLFVSKATPEQMLALAPPVPTEGIDNQATAAVVGGDAKPIAADMGGTTSLDASAFELRF</sequence>
<reference evidence="2 3" key="1">
    <citation type="submission" date="2020-10" db="EMBL/GenBank/DDBJ databases">
        <title>Sequencing the genomes of 1000 actinobacteria strains.</title>
        <authorList>
            <person name="Klenk H.-P."/>
        </authorList>
    </citation>
    <scope>NUCLEOTIDE SEQUENCE [LARGE SCALE GENOMIC DNA]</scope>
    <source>
        <strain evidence="2 3">DSM 7307</strain>
    </source>
</reference>
<dbReference type="RefSeq" id="WP_192727985.1">
    <property type="nucleotide sequence ID" value="NZ_BAAAVL010000001.1"/>
</dbReference>
<keyword evidence="1" id="KW-0732">Signal</keyword>
<protein>
    <submittedName>
        <fullName evidence="2">Uncharacterized protein</fullName>
    </submittedName>
</protein>
<dbReference type="InterPro" id="IPR049748">
    <property type="entry name" value="HPE1-like_N_CxxC"/>
</dbReference>
<feature type="signal peptide" evidence="1">
    <location>
        <begin position="1"/>
        <end position="19"/>
    </location>
</feature>
<keyword evidence="3" id="KW-1185">Reference proteome</keyword>
<comment type="caution">
    <text evidence="2">The sequence shown here is derived from an EMBL/GenBank/DDBJ whole genome shotgun (WGS) entry which is preliminary data.</text>
</comment>
<feature type="chain" id="PRO_5046697896" evidence="1">
    <location>
        <begin position="20"/>
        <end position="150"/>
    </location>
</feature>
<organism evidence="2 3">
    <name type="scientific">Rhizobium viscosum</name>
    <name type="common">Arthrobacter viscosus</name>
    <dbReference type="NCBI Taxonomy" id="1673"/>
    <lineage>
        <taxon>Bacteria</taxon>
        <taxon>Pseudomonadati</taxon>
        <taxon>Pseudomonadota</taxon>
        <taxon>Alphaproteobacteria</taxon>
        <taxon>Hyphomicrobiales</taxon>
        <taxon>Rhizobiaceae</taxon>
        <taxon>Rhizobium/Agrobacterium group</taxon>
        <taxon>Rhizobium</taxon>
    </lineage>
</organism>
<name>A0ABR9IL15_RHIVS</name>
<evidence type="ECO:0000256" key="1">
    <source>
        <dbReference type="SAM" id="SignalP"/>
    </source>
</evidence>
<evidence type="ECO:0000313" key="2">
    <source>
        <dbReference type="EMBL" id="MBE1503867.1"/>
    </source>
</evidence>
<evidence type="ECO:0000313" key="3">
    <source>
        <dbReference type="Proteomes" id="UP000620262"/>
    </source>
</evidence>
<dbReference type="Proteomes" id="UP000620262">
    <property type="component" value="Unassembled WGS sequence"/>
</dbReference>